<reference evidence="1" key="1">
    <citation type="journal article" date="2015" name="Nature">
        <title>Complex archaea that bridge the gap between prokaryotes and eukaryotes.</title>
        <authorList>
            <person name="Spang A."/>
            <person name="Saw J.H."/>
            <person name="Jorgensen S.L."/>
            <person name="Zaremba-Niedzwiedzka K."/>
            <person name="Martijn J."/>
            <person name="Lind A.E."/>
            <person name="van Eijk R."/>
            <person name="Schleper C."/>
            <person name="Guy L."/>
            <person name="Ettema T.J."/>
        </authorList>
    </citation>
    <scope>NUCLEOTIDE SEQUENCE</scope>
</reference>
<sequence>MAHHRCTRCKQEADIRHKAYQGLFCEDCLREIRGMGSMGRRRISFGSLWDNIWYSIRALANMITAPFKLKIQKRDEQRQRQVKVAYSTMKAKALKIPMNPNALSPQKR</sequence>
<organism evidence="1">
    <name type="scientific">marine sediment metagenome</name>
    <dbReference type="NCBI Taxonomy" id="412755"/>
    <lineage>
        <taxon>unclassified sequences</taxon>
        <taxon>metagenomes</taxon>
        <taxon>ecological metagenomes</taxon>
    </lineage>
</organism>
<gene>
    <name evidence="1" type="ORF">LCGC14_1104780</name>
</gene>
<protein>
    <submittedName>
        <fullName evidence="1">Uncharacterized protein</fullName>
    </submittedName>
</protein>
<dbReference type="EMBL" id="LAZR01005003">
    <property type="protein sequence ID" value="KKN03719.1"/>
    <property type="molecule type" value="Genomic_DNA"/>
</dbReference>
<accession>A0A0F9MD43</accession>
<name>A0A0F9MD43_9ZZZZ</name>
<comment type="caution">
    <text evidence="1">The sequence shown here is derived from an EMBL/GenBank/DDBJ whole genome shotgun (WGS) entry which is preliminary data.</text>
</comment>
<dbReference type="AlphaFoldDB" id="A0A0F9MD43"/>
<proteinExistence type="predicted"/>
<evidence type="ECO:0000313" key="1">
    <source>
        <dbReference type="EMBL" id="KKN03719.1"/>
    </source>
</evidence>